<evidence type="ECO:0000256" key="1">
    <source>
        <dbReference type="PROSITE-ProRule" id="PRU00152"/>
    </source>
</evidence>
<feature type="domain" description="PLAT" evidence="3">
    <location>
        <begin position="70"/>
        <end position="123"/>
    </location>
</feature>
<evidence type="ECO:0000313" key="5">
    <source>
        <dbReference type="Proteomes" id="UP000076420"/>
    </source>
</evidence>
<evidence type="ECO:0000256" key="2">
    <source>
        <dbReference type="SAM" id="Phobius"/>
    </source>
</evidence>
<dbReference type="STRING" id="6526.A0A2C9KRF7"/>
<dbReference type="PROSITE" id="PS50095">
    <property type="entry name" value="PLAT"/>
    <property type="match status" value="1"/>
</dbReference>
<dbReference type="AlphaFoldDB" id="A0A2C9KRF7"/>
<dbReference type="GO" id="GO:0005262">
    <property type="term" value="F:calcium channel activity"/>
    <property type="evidence" value="ECO:0007669"/>
    <property type="project" value="TreeGrafter"/>
</dbReference>
<proteinExistence type="predicted"/>
<keyword evidence="2" id="KW-0472">Membrane</keyword>
<sequence>MSFNFLPNTIHFATVFSKFDIKGQGLVLGVLISLYLLFTCIALWAHYMDRKAMFQWGVFPLSDNYAYDDYFYLITVHTGLRKSAGTTSNVSFDLSGEHGDSGLRRLSDGVKKVRLKLFFYLVL</sequence>
<dbReference type="GO" id="GO:0050982">
    <property type="term" value="P:detection of mechanical stimulus"/>
    <property type="evidence" value="ECO:0007669"/>
    <property type="project" value="TreeGrafter"/>
</dbReference>
<dbReference type="VEuPathDB" id="VectorBase:BGLAX_052004"/>
<keyword evidence="2" id="KW-0812">Transmembrane</keyword>
<protein>
    <recommendedName>
        <fullName evidence="3">PLAT domain-containing protein</fullName>
    </recommendedName>
</protein>
<dbReference type="InterPro" id="IPR001024">
    <property type="entry name" value="PLAT/LH2_dom"/>
</dbReference>
<comment type="caution">
    <text evidence="1">Lacks conserved residue(s) required for the propagation of feature annotation.</text>
</comment>
<dbReference type="PANTHER" id="PTHR10877">
    <property type="entry name" value="POLYCYSTIN FAMILY MEMBER"/>
    <property type="match status" value="1"/>
</dbReference>
<name>A0A2C9KRF7_BIOGL</name>
<dbReference type="InterPro" id="IPR051223">
    <property type="entry name" value="Polycystin"/>
</dbReference>
<organism evidence="4 5">
    <name type="scientific">Biomphalaria glabrata</name>
    <name type="common">Bloodfluke planorb</name>
    <name type="synonym">Freshwater snail</name>
    <dbReference type="NCBI Taxonomy" id="6526"/>
    <lineage>
        <taxon>Eukaryota</taxon>
        <taxon>Metazoa</taxon>
        <taxon>Spiralia</taxon>
        <taxon>Lophotrochozoa</taxon>
        <taxon>Mollusca</taxon>
        <taxon>Gastropoda</taxon>
        <taxon>Heterobranchia</taxon>
        <taxon>Euthyneura</taxon>
        <taxon>Panpulmonata</taxon>
        <taxon>Hygrophila</taxon>
        <taxon>Lymnaeoidea</taxon>
        <taxon>Planorbidae</taxon>
        <taxon>Biomphalaria</taxon>
    </lineage>
</organism>
<dbReference type="PANTHER" id="PTHR10877:SF194">
    <property type="entry name" value="LOCATION OF VULVA DEFECTIVE 1"/>
    <property type="match status" value="1"/>
</dbReference>
<dbReference type="Proteomes" id="UP000076420">
    <property type="component" value="Unassembled WGS sequence"/>
</dbReference>
<feature type="transmembrane region" description="Helical" evidence="2">
    <location>
        <begin position="26"/>
        <end position="45"/>
    </location>
</feature>
<gene>
    <name evidence="4" type="primary">106059473</name>
</gene>
<dbReference type="VEuPathDB" id="VectorBase:BGLB022693"/>
<dbReference type="SUPFAM" id="SSF49723">
    <property type="entry name" value="Lipase/lipooxygenase domain (PLAT/LH2 domain)"/>
    <property type="match status" value="1"/>
</dbReference>
<dbReference type="Gene3D" id="2.60.60.20">
    <property type="entry name" value="PLAT/LH2 domain"/>
    <property type="match status" value="1"/>
</dbReference>
<evidence type="ECO:0000259" key="3">
    <source>
        <dbReference type="PROSITE" id="PS50095"/>
    </source>
</evidence>
<dbReference type="KEGG" id="bgt:106059473"/>
<dbReference type="InterPro" id="IPR036392">
    <property type="entry name" value="PLAT/LH2_dom_sf"/>
</dbReference>
<reference evidence="4" key="1">
    <citation type="submission" date="2020-05" db="UniProtKB">
        <authorList>
            <consortium name="EnsemblMetazoa"/>
        </authorList>
    </citation>
    <scope>IDENTIFICATION</scope>
    <source>
        <strain evidence="4">BB02</strain>
    </source>
</reference>
<keyword evidence="2" id="KW-1133">Transmembrane helix</keyword>
<evidence type="ECO:0000313" key="4">
    <source>
        <dbReference type="EnsemblMetazoa" id="BGLB022693-PA"/>
    </source>
</evidence>
<dbReference type="EnsemblMetazoa" id="BGLB022693-RA">
    <property type="protein sequence ID" value="BGLB022693-PA"/>
    <property type="gene ID" value="BGLB022693"/>
</dbReference>
<dbReference type="GO" id="GO:0016020">
    <property type="term" value="C:membrane"/>
    <property type="evidence" value="ECO:0007669"/>
    <property type="project" value="TreeGrafter"/>
</dbReference>
<accession>A0A2C9KRF7</accession>